<protein>
    <submittedName>
        <fullName evidence="1">Immunity 49 family protein</fullName>
    </submittedName>
</protein>
<dbReference type="EMBL" id="CP084930">
    <property type="protein sequence ID" value="USI73479.1"/>
    <property type="molecule type" value="Genomic_DNA"/>
</dbReference>
<dbReference type="RefSeq" id="WP_252167289.1">
    <property type="nucleotide sequence ID" value="NZ_CP084930.1"/>
</dbReference>
<dbReference type="InterPro" id="IPR029074">
    <property type="entry name" value="Imm49"/>
</dbReference>
<evidence type="ECO:0000313" key="1">
    <source>
        <dbReference type="EMBL" id="USI73479.1"/>
    </source>
</evidence>
<proteinExistence type="predicted"/>
<keyword evidence="2" id="KW-1185">Reference proteome</keyword>
<name>A0ABY4X9A2_9SPHN</name>
<sequence length="323" mass="37138">MILRWFHKSGLDEKKVSSEMTAEKPFSYTMRNDLNLSKKAIDTLDRVYRCIGPEMTSDENIRTILDKIDAVVPHAGTLINLLERPIKARGICSWFIDGDLNASKNWFYTWGKLRYIGGQPPFKDLPQGYYGYGYGCGKINDVTFALVSDHPDLVRWIAEDERERSRNRPAKDTENPRMQEYWGKQFYLALRGAWDELGARSERILANPPKSGDGLFFLNDHHFYVALARGDADGMRAAIRTLFNKKGLPRLGREFGFTEHLLSTYAVLYAKLAWRHGYELSFGDSPYLPEAWLPVRPLDAYVDPFPFMERYDFPASEKAGDLP</sequence>
<evidence type="ECO:0000313" key="2">
    <source>
        <dbReference type="Proteomes" id="UP001056937"/>
    </source>
</evidence>
<organism evidence="1 2">
    <name type="scientific">Sphingomonas morindae</name>
    <dbReference type="NCBI Taxonomy" id="1541170"/>
    <lineage>
        <taxon>Bacteria</taxon>
        <taxon>Pseudomonadati</taxon>
        <taxon>Pseudomonadota</taxon>
        <taxon>Alphaproteobacteria</taxon>
        <taxon>Sphingomonadales</taxon>
        <taxon>Sphingomonadaceae</taxon>
        <taxon>Sphingomonas</taxon>
    </lineage>
</organism>
<accession>A0ABY4X9A2</accession>
<dbReference type="Pfam" id="PF15575">
    <property type="entry name" value="Imm49"/>
    <property type="match status" value="1"/>
</dbReference>
<reference evidence="1" key="1">
    <citation type="journal article" date="2022" name="Toxins">
        <title>Genomic Analysis of Sphingopyxis sp. USTB-05 for Biodegrading Cyanobacterial Hepatotoxins.</title>
        <authorList>
            <person name="Liu C."/>
            <person name="Xu Q."/>
            <person name="Zhao Z."/>
            <person name="Zhang H."/>
            <person name="Liu X."/>
            <person name="Yin C."/>
            <person name="Liu Y."/>
            <person name="Yan H."/>
        </authorList>
    </citation>
    <scope>NUCLEOTIDE SEQUENCE</scope>
    <source>
        <strain evidence="1">NBD5</strain>
    </source>
</reference>
<gene>
    <name evidence="1" type="ORF">LHA26_03075</name>
</gene>
<dbReference type="Proteomes" id="UP001056937">
    <property type="component" value="Chromosome 1"/>
</dbReference>